<gene>
    <name evidence="3" type="ORF">GCM10025760_26770</name>
</gene>
<dbReference type="SUPFAM" id="SSF88946">
    <property type="entry name" value="Sigma2 domain of RNA polymerase sigma factors"/>
    <property type="match status" value="1"/>
</dbReference>
<evidence type="ECO:0000259" key="1">
    <source>
        <dbReference type="Pfam" id="PF04542"/>
    </source>
</evidence>
<dbReference type="SUPFAM" id="SSF88659">
    <property type="entry name" value="Sigma3 and sigma4 domains of RNA polymerase sigma factors"/>
    <property type="match status" value="1"/>
</dbReference>
<dbReference type="PANTHER" id="PTHR47756:SF2">
    <property type="entry name" value="BLL6612 PROTEIN"/>
    <property type="match status" value="1"/>
</dbReference>
<sequence>MPTAEHARAVAERAARASYGRILSIVAAQTSDVALAEDALADAFERALRTWPDAGIPANPEGWLVTVARNRLRDALGSAAHRRGVPLEEGIAAGRGDESAVDALTALEQSAAIPDKRLELLFACAHPAIDPAIRTPLMLQSVLGFDAAAIAGAFGVEQTAMAQRLVRAKRRIRDAGIPFRIPNRADMPARLPAVLEAIYGAYAIGWLDQGDEPRESLADEARWLAVLTATLLDDEPEAWGLAALLTYAQSRAPARAEAPWPPLDLQDPTLWDRALIAEAAALLRRAAALGRPLGRFQLEAAIQAVHCDRARTGELDVEALVKLYRGLVAIAPTDGARAALAAAEARAGGGTETP</sequence>
<dbReference type="RefSeq" id="WP_194414245.1">
    <property type="nucleotide sequence ID" value="NZ_BAABKZ010000002.1"/>
</dbReference>
<dbReference type="Gene3D" id="1.10.1740.10">
    <property type="match status" value="1"/>
</dbReference>
<comment type="caution">
    <text evidence="3">The sequence shown here is derived from an EMBL/GenBank/DDBJ whole genome shotgun (WGS) entry which is preliminary data.</text>
</comment>
<dbReference type="Pfam" id="PF04542">
    <property type="entry name" value="Sigma70_r2"/>
    <property type="match status" value="1"/>
</dbReference>
<dbReference type="Proteomes" id="UP001501407">
    <property type="component" value="Unassembled WGS sequence"/>
</dbReference>
<dbReference type="InterPro" id="IPR013324">
    <property type="entry name" value="RNA_pol_sigma_r3/r4-like"/>
</dbReference>
<dbReference type="InterPro" id="IPR007627">
    <property type="entry name" value="RNA_pol_sigma70_r2"/>
</dbReference>
<feature type="domain" description="DUF6596" evidence="2">
    <location>
        <begin position="190"/>
        <end position="287"/>
    </location>
</feature>
<evidence type="ECO:0000313" key="3">
    <source>
        <dbReference type="EMBL" id="GAA5095037.1"/>
    </source>
</evidence>
<dbReference type="Pfam" id="PF20239">
    <property type="entry name" value="DUF6596"/>
    <property type="match status" value="1"/>
</dbReference>
<keyword evidence="4" id="KW-1185">Reference proteome</keyword>
<proteinExistence type="predicted"/>
<name>A0ABP9MH93_9MICO</name>
<evidence type="ECO:0000313" key="4">
    <source>
        <dbReference type="Proteomes" id="UP001501407"/>
    </source>
</evidence>
<protein>
    <submittedName>
        <fullName evidence="3">RNA polymerase sigma factor</fullName>
    </submittedName>
</protein>
<evidence type="ECO:0000259" key="2">
    <source>
        <dbReference type="Pfam" id="PF20239"/>
    </source>
</evidence>
<dbReference type="EMBL" id="BAABKZ010000002">
    <property type="protein sequence ID" value="GAA5095037.1"/>
    <property type="molecule type" value="Genomic_DNA"/>
</dbReference>
<reference evidence="4" key="1">
    <citation type="journal article" date="2019" name="Int. J. Syst. Evol. Microbiol.">
        <title>The Global Catalogue of Microorganisms (GCM) 10K type strain sequencing project: providing services to taxonomists for standard genome sequencing and annotation.</title>
        <authorList>
            <consortium name="The Broad Institute Genomics Platform"/>
            <consortium name="The Broad Institute Genome Sequencing Center for Infectious Disease"/>
            <person name="Wu L."/>
            <person name="Ma J."/>
        </authorList>
    </citation>
    <scope>NUCLEOTIDE SEQUENCE [LARGE SCALE GENOMIC DNA]</scope>
    <source>
        <strain evidence="4">JCM 18959</strain>
    </source>
</reference>
<feature type="domain" description="RNA polymerase sigma-70 region 2" evidence="1">
    <location>
        <begin position="18"/>
        <end position="79"/>
    </location>
</feature>
<dbReference type="InterPro" id="IPR046531">
    <property type="entry name" value="DUF6596"/>
</dbReference>
<organism evidence="3 4">
    <name type="scientific">Microbacterium yannicii</name>
    <dbReference type="NCBI Taxonomy" id="671622"/>
    <lineage>
        <taxon>Bacteria</taxon>
        <taxon>Bacillati</taxon>
        <taxon>Actinomycetota</taxon>
        <taxon>Actinomycetes</taxon>
        <taxon>Micrococcales</taxon>
        <taxon>Microbacteriaceae</taxon>
        <taxon>Microbacterium</taxon>
    </lineage>
</organism>
<dbReference type="PANTHER" id="PTHR47756">
    <property type="entry name" value="BLL6612 PROTEIN-RELATED"/>
    <property type="match status" value="1"/>
</dbReference>
<accession>A0ABP9MH93</accession>
<dbReference type="InterPro" id="IPR013325">
    <property type="entry name" value="RNA_pol_sigma_r2"/>
</dbReference>